<keyword evidence="5 7" id="KW-0472">Membrane</keyword>
<dbReference type="Pfam" id="PF12704">
    <property type="entry name" value="MacB_PCD"/>
    <property type="match status" value="1"/>
</dbReference>
<comment type="caution">
    <text evidence="10">The sequence shown here is derived from an EMBL/GenBank/DDBJ whole genome shotgun (WGS) entry which is preliminary data.</text>
</comment>
<feature type="transmembrane region" description="Helical" evidence="7">
    <location>
        <begin position="14"/>
        <end position="37"/>
    </location>
</feature>
<evidence type="ECO:0000259" key="9">
    <source>
        <dbReference type="Pfam" id="PF12704"/>
    </source>
</evidence>
<sequence length="394" mass="42535">VAFKSLSANKLRTFLAMLGIIIGVGAVISMLALGAGAQKRVMERIASMGTNLLLIHPGQRGFRGVMSDTSQRLKLSDAKAILGGIPNVYQVAPVVRGQVQLKYFNRNIAIGMIGSSTTYFPVRNFEIENGRAFTEGEVERMARVAVLGPVTSKNLFGEASPVNETIKIKGINFRIVGITKAKGSRGRHNPDDQVVIPYTTAMKQLLGVDFLHEIDIQAAEDVSLNEVQKAITSLLKKRHRSVEGMPDDFHMHNQAEIVETASEVSRTFTVLLGSIAGISLLVGGIGIMNIMLVTVTERTREIGVRKAIGAKNKDILLQFIIEAIVLSGFGGLIGVALGIGAAQTIGKWTQFLTVTEPSSVLLALSFSAAVGIFFGYYPARRAAQLDPIEALRYQ</sequence>
<evidence type="ECO:0000313" key="11">
    <source>
        <dbReference type="Proteomes" id="UP000650524"/>
    </source>
</evidence>
<comment type="similarity">
    <text evidence="6">Belongs to the ABC-4 integral membrane protein family.</text>
</comment>
<name>A0A8J6MYL5_9DELT</name>
<dbReference type="InterPro" id="IPR025857">
    <property type="entry name" value="MacB_PCD"/>
</dbReference>
<organism evidence="10 11">
    <name type="scientific">Candidatus Desulfacyla euxinica</name>
    <dbReference type="NCBI Taxonomy" id="2841693"/>
    <lineage>
        <taxon>Bacteria</taxon>
        <taxon>Deltaproteobacteria</taxon>
        <taxon>Candidatus Desulfacyla</taxon>
    </lineage>
</organism>
<comment type="subcellular location">
    <subcellularLocation>
        <location evidence="1">Cell membrane</location>
        <topology evidence="1">Multi-pass membrane protein</topology>
    </subcellularLocation>
</comment>
<evidence type="ECO:0000256" key="6">
    <source>
        <dbReference type="ARBA" id="ARBA00038076"/>
    </source>
</evidence>
<keyword evidence="4 7" id="KW-1133">Transmembrane helix</keyword>
<dbReference type="InterPro" id="IPR050250">
    <property type="entry name" value="Macrolide_Exporter_MacB"/>
</dbReference>
<reference evidence="10 11" key="1">
    <citation type="submission" date="2020-08" db="EMBL/GenBank/DDBJ databases">
        <title>Bridging the membrane lipid divide: bacteria of the FCB group superphylum have the potential to synthesize archaeal ether lipids.</title>
        <authorList>
            <person name="Villanueva L."/>
            <person name="Von Meijenfeldt F.A.B."/>
            <person name="Westbye A.B."/>
            <person name="Yadav S."/>
            <person name="Hopmans E.C."/>
            <person name="Dutilh B.E."/>
            <person name="Sinninghe Damste J.S."/>
        </authorList>
    </citation>
    <scope>NUCLEOTIDE SEQUENCE [LARGE SCALE GENOMIC DNA]</scope>
    <source>
        <strain evidence="10">NIOZ-UU27</strain>
    </source>
</reference>
<dbReference type="Proteomes" id="UP000650524">
    <property type="component" value="Unassembled WGS sequence"/>
</dbReference>
<protein>
    <submittedName>
        <fullName evidence="10">ABC transporter permease</fullName>
    </submittedName>
</protein>
<feature type="transmembrane region" description="Helical" evidence="7">
    <location>
        <begin position="359"/>
        <end position="377"/>
    </location>
</feature>
<evidence type="ECO:0000256" key="7">
    <source>
        <dbReference type="SAM" id="Phobius"/>
    </source>
</evidence>
<evidence type="ECO:0000259" key="8">
    <source>
        <dbReference type="Pfam" id="PF02687"/>
    </source>
</evidence>
<feature type="domain" description="ABC3 transporter permease C-terminal" evidence="8">
    <location>
        <begin position="274"/>
        <end position="387"/>
    </location>
</feature>
<evidence type="ECO:0000256" key="4">
    <source>
        <dbReference type="ARBA" id="ARBA00022989"/>
    </source>
</evidence>
<evidence type="ECO:0000256" key="5">
    <source>
        <dbReference type="ARBA" id="ARBA00023136"/>
    </source>
</evidence>
<evidence type="ECO:0000256" key="1">
    <source>
        <dbReference type="ARBA" id="ARBA00004651"/>
    </source>
</evidence>
<evidence type="ECO:0000256" key="2">
    <source>
        <dbReference type="ARBA" id="ARBA00022475"/>
    </source>
</evidence>
<dbReference type="PANTHER" id="PTHR30572:SF4">
    <property type="entry name" value="ABC TRANSPORTER PERMEASE YTRF"/>
    <property type="match status" value="1"/>
</dbReference>
<dbReference type="EMBL" id="JACNJD010000196">
    <property type="protein sequence ID" value="MBC8177193.1"/>
    <property type="molecule type" value="Genomic_DNA"/>
</dbReference>
<feature type="transmembrane region" description="Helical" evidence="7">
    <location>
        <begin position="315"/>
        <end position="339"/>
    </location>
</feature>
<feature type="non-terminal residue" evidence="10">
    <location>
        <position position="1"/>
    </location>
</feature>
<feature type="domain" description="MacB-like periplasmic core" evidence="9">
    <location>
        <begin position="13"/>
        <end position="233"/>
    </location>
</feature>
<dbReference type="GO" id="GO:0005886">
    <property type="term" value="C:plasma membrane"/>
    <property type="evidence" value="ECO:0007669"/>
    <property type="project" value="UniProtKB-SubCell"/>
</dbReference>
<dbReference type="AlphaFoldDB" id="A0A8J6MYL5"/>
<keyword evidence="3 7" id="KW-0812">Transmembrane</keyword>
<dbReference type="InterPro" id="IPR003838">
    <property type="entry name" value="ABC3_permease_C"/>
</dbReference>
<dbReference type="PANTHER" id="PTHR30572">
    <property type="entry name" value="MEMBRANE COMPONENT OF TRANSPORTER-RELATED"/>
    <property type="match status" value="1"/>
</dbReference>
<proteinExistence type="inferred from homology"/>
<evidence type="ECO:0000256" key="3">
    <source>
        <dbReference type="ARBA" id="ARBA00022692"/>
    </source>
</evidence>
<gene>
    <name evidence="10" type="ORF">H8E19_07280</name>
</gene>
<keyword evidence="2" id="KW-1003">Cell membrane</keyword>
<dbReference type="GO" id="GO:0022857">
    <property type="term" value="F:transmembrane transporter activity"/>
    <property type="evidence" value="ECO:0007669"/>
    <property type="project" value="TreeGrafter"/>
</dbReference>
<accession>A0A8J6MYL5</accession>
<feature type="transmembrane region" description="Helical" evidence="7">
    <location>
        <begin position="270"/>
        <end position="295"/>
    </location>
</feature>
<evidence type="ECO:0000313" key="10">
    <source>
        <dbReference type="EMBL" id="MBC8177193.1"/>
    </source>
</evidence>
<dbReference type="Pfam" id="PF02687">
    <property type="entry name" value="FtsX"/>
    <property type="match status" value="1"/>
</dbReference>